<dbReference type="Pfam" id="PF05938">
    <property type="entry name" value="Self-incomp_S1"/>
    <property type="match status" value="1"/>
</dbReference>
<feature type="signal peptide" evidence="6">
    <location>
        <begin position="1"/>
        <end position="19"/>
    </location>
</feature>
<keyword evidence="5 6" id="KW-0732">Signal</keyword>
<evidence type="ECO:0000313" key="8">
    <source>
        <dbReference type="Proteomes" id="UP000516437"/>
    </source>
</evidence>
<keyword evidence="4 6" id="KW-0964">Secreted</keyword>
<reference evidence="7 8" key="1">
    <citation type="journal article" date="2019" name="Plant Biotechnol. J.">
        <title>The red bayberry genome and genetic basis of sex determination.</title>
        <authorList>
            <person name="Jia H.M."/>
            <person name="Jia H.J."/>
            <person name="Cai Q.L."/>
            <person name="Wang Y."/>
            <person name="Zhao H.B."/>
            <person name="Yang W.F."/>
            <person name="Wang G.Y."/>
            <person name="Li Y.H."/>
            <person name="Zhan D.L."/>
            <person name="Shen Y.T."/>
            <person name="Niu Q.F."/>
            <person name="Chang L."/>
            <person name="Qiu J."/>
            <person name="Zhao L."/>
            <person name="Xie H.B."/>
            <person name="Fu W.Y."/>
            <person name="Jin J."/>
            <person name="Li X.W."/>
            <person name="Jiao Y."/>
            <person name="Zhou C.C."/>
            <person name="Tu T."/>
            <person name="Chai C.Y."/>
            <person name="Gao J.L."/>
            <person name="Fan L.J."/>
            <person name="van de Weg E."/>
            <person name="Wang J.Y."/>
            <person name="Gao Z.S."/>
        </authorList>
    </citation>
    <scope>NUCLEOTIDE SEQUENCE [LARGE SCALE GENOMIC DNA]</scope>
    <source>
        <tissue evidence="7">Leaves</tissue>
    </source>
</reference>
<evidence type="ECO:0000256" key="6">
    <source>
        <dbReference type="RuleBase" id="RU367044"/>
    </source>
</evidence>
<evidence type="ECO:0000256" key="3">
    <source>
        <dbReference type="ARBA" id="ARBA00022471"/>
    </source>
</evidence>
<evidence type="ECO:0000313" key="7">
    <source>
        <dbReference type="EMBL" id="KAB1227000.1"/>
    </source>
</evidence>
<keyword evidence="3 6" id="KW-0713">Self-incompatibility</keyword>
<gene>
    <name evidence="7" type="ORF">CJ030_MR1G014978</name>
</gene>
<feature type="chain" id="PRO_5025717420" description="S-protein homolog" evidence="6">
    <location>
        <begin position="20"/>
        <end position="139"/>
    </location>
</feature>
<dbReference type="InterPro" id="IPR010264">
    <property type="entry name" value="Self-incomp_S1"/>
</dbReference>
<evidence type="ECO:0000256" key="4">
    <source>
        <dbReference type="ARBA" id="ARBA00022525"/>
    </source>
</evidence>
<dbReference type="GO" id="GO:0005576">
    <property type="term" value="C:extracellular region"/>
    <property type="evidence" value="ECO:0007669"/>
    <property type="project" value="UniProtKB-SubCell"/>
</dbReference>
<keyword evidence="8" id="KW-1185">Reference proteome</keyword>
<evidence type="ECO:0000256" key="1">
    <source>
        <dbReference type="ARBA" id="ARBA00004613"/>
    </source>
</evidence>
<comment type="caution">
    <text evidence="7">The sequence shown here is derived from an EMBL/GenBank/DDBJ whole genome shotgun (WGS) entry which is preliminary data.</text>
</comment>
<organism evidence="7 8">
    <name type="scientific">Morella rubra</name>
    <name type="common">Chinese bayberry</name>
    <dbReference type="NCBI Taxonomy" id="262757"/>
    <lineage>
        <taxon>Eukaryota</taxon>
        <taxon>Viridiplantae</taxon>
        <taxon>Streptophyta</taxon>
        <taxon>Embryophyta</taxon>
        <taxon>Tracheophyta</taxon>
        <taxon>Spermatophyta</taxon>
        <taxon>Magnoliopsida</taxon>
        <taxon>eudicotyledons</taxon>
        <taxon>Gunneridae</taxon>
        <taxon>Pentapetalae</taxon>
        <taxon>rosids</taxon>
        <taxon>fabids</taxon>
        <taxon>Fagales</taxon>
        <taxon>Myricaceae</taxon>
        <taxon>Morella</taxon>
    </lineage>
</organism>
<evidence type="ECO:0000256" key="5">
    <source>
        <dbReference type="ARBA" id="ARBA00022729"/>
    </source>
</evidence>
<dbReference type="AlphaFoldDB" id="A0A6A1WWF3"/>
<accession>A0A6A1WWF3</accession>
<name>A0A6A1WWF3_9ROSI</name>
<dbReference type="EMBL" id="RXIC02000019">
    <property type="protein sequence ID" value="KAB1227000.1"/>
    <property type="molecule type" value="Genomic_DNA"/>
</dbReference>
<proteinExistence type="inferred from homology"/>
<dbReference type="OrthoDB" id="1938697at2759"/>
<dbReference type="Proteomes" id="UP000516437">
    <property type="component" value="Chromosome 1"/>
</dbReference>
<comment type="similarity">
    <text evidence="2 6">Belongs to the plant self-incompatibility (S1) protein family.</text>
</comment>
<comment type="subcellular location">
    <subcellularLocation>
        <location evidence="1 6">Secreted</location>
    </subcellularLocation>
</comment>
<dbReference type="PANTHER" id="PTHR31232">
    <property type="match status" value="1"/>
</dbReference>
<sequence>MNALQKSVLLLLLLHLVLGIEARVYDIVMNKLEKGRTMTLHCKSNDNDLGYQIVEDGEEAQWSFSVNLWHTTLFYCNVRWDINSPWDHFDAFSYKRDHDRCQFECLWQRRHSGTLYGFNQATRKQEKFGYKKVSDFETQ</sequence>
<dbReference type="GO" id="GO:0060320">
    <property type="term" value="P:rejection of self pollen"/>
    <property type="evidence" value="ECO:0007669"/>
    <property type="project" value="UniProtKB-KW"/>
</dbReference>
<dbReference type="PANTHER" id="PTHR31232:SF18">
    <property type="entry name" value="S-PROTEIN HOMOLOG"/>
    <property type="match status" value="1"/>
</dbReference>
<evidence type="ECO:0000256" key="2">
    <source>
        <dbReference type="ARBA" id="ARBA00005581"/>
    </source>
</evidence>
<protein>
    <recommendedName>
        <fullName evidence="6">S-protein homolog</fullName>
    </recommendedName>
</protein>